<protein>
    <submittedName>
        <fullName evidence="1">Uncharacterized protein</fullName>
    </submittedName>
</protein>
<dbReference type="InterPro" id="IPR043502">
    <property type="entry name" value="DNA/RNA_pol_sf"/>
</dbReference>
<proteinExistence type="predicted"/>
<reference evidence="1" key="1">
    <citation type="submission" date="2023-09" db="UniProtKB">
        <authorList>
            <consortium name="Ensembl"/>
        </authorList>
    </citation>
    <scope>IDENTIFICATION</scope>
</reference>
<dbReference type="Gene3D" id="3.10.10.10">
    <property type="entry name" value="HIV Type 1 Reverse Transcriptase, subunit A, domain 1"/>
    <property type="match status" value="1"/>
</dbReference>
<sequence>MGPEMPFKVLGVWAEDKPLRLAVNVPPMVIEVKPKLTPVRMRQYPIPMGAQEEISHHLQRLLNYGLLSQSAWNTPLLSVQRAGTNDYCPVQDLQADNQAAVTLHLVVRNHFAGPDISRDNLLLMLGLKRCILLQTVGTCEPTHLCFPMGGPPLSRATAFNLDLSPTGFQELPNHLWNCSVISFARTPSRGSWLHTLTSSLQRLTTKTVLKGQSSYSISYGKLDTRYLERRLISVKTRSSIWGFTSPKAVEPWCRKKTSCLFNPDSDYKKTNPWILGCSWVLPNLDT</sequence>
<dbReference type="SUPFAM" id="SSF56672">
    <property type="entry name" value="DNA/RNA polymerases"/>
    <property type="match status" value="1"/>
</dbReference>
<dbReference type="Ensembl" id="ENSCCNT00000028993.1">
    <property type="protein sequence ID" value="ENSCCNP00000022648.1"/>
    <property type="gene ID" value="ENSCCNG00000022275.1"/>
</dbReference>
<organism evidence="1">
    <name type="scientific">Castor canadensis</name>
    <name type="common">American beaver</name>
    <dbReference type="NCBI Taxonomy" id="51338"/>
    <lineage>
        <taxon>Eukaryota</taxon>
        <taxon>Metazoa</taxon>
        <taxon>Chordata</taxon>
        <taxon>Craniata</taxon>
        <taxon>Vertebrata</taxon>
        <taxon>Euteleostomi</taxon>
        <taxon>Mammalia</taxon>
        <taxon>Eutheria</taxon>
        <taxon>Euarchontoglires</taxon>
        <taxon>Glires</taxon>
        <taxon>Rodentia</taxon>
        <taxon>Castorimorpha</taxon>
        <taxon>Castoridae</taxon>
        <taxon>Castor</taxon>
    </lineage>
</organism>
<dbReference type="AlphaFoldDB" id="A0A8C0X5B0"/>
<evidence type="ECO:0000313" key="1">
    <source>
        <dbReference type="Ensembl" id="ENSCCNP00000022648.1"/>
    </source>
</evidence>
<name>A0A8C0X5B0_CASCN</name>
<accession>A0A8C0X5B0</accession>